<dbReference type="Proteomes" id="UP001601303">
    <property type="component" value="Unassembled WGS sequence"/>
</dbReference>
<dbReference type="EMBL" id="JBIAHM010000010">
    <property type="protein sequence ID" value="MFE9602467.1"/>
    <property type="molecule type" value="Genomic_DNA"/>
</dbReference>
<comment type="cofactor">
    <cofactor evidence="1">
        <name>pyridoxal 5'-phosphate</name>
        <dbReference type="ChEBI" id="CHEBI:597326"/>
    </cofactor>
</comment>
<dbReference type="InterPro" id="IPR015421">
    <property type="entry name" value="PyrdxlP-dep_Trfase_major"/>
</dbReference>
<dbReference type="InterPro" id="IPR015424">
    <property type="entry name" value="PyrdxlP-dep_Trfase"/>
</dbReference>
<dbReference type="Pfam" id="PF00155">
    <property type="entry name" value="Aminotran_1_2"/>
    <property type="match status" value="1"/>
</dbReference>
<keyword evidence="2 6" id="KW-0032">Aminotransferase</keyword>
<proteinExistence type="predicted"/>
<reference evidence="6 7" key="1">
    <citation type="submission" date="2024-10" db="EMBL/GenBank/DDBJ databases">
        <title>The Natural Products Discovery Center: Release of the First 8490 Sequenced Strains for Exploring Actinobacteria Biosynthetic Diversity.</title>
        <authorList>
            <person name="Kalkreuter E."/>
            <person name="Kautsar S.A."/>
            <person name="Yang D."/>
            <person name="Bader C.D."/>
            <person name="Teijaro C.N."/>
            <person name="Fluegel L."/>
            <person name="Davis C.M."/>
            <person name="Simpson J.R."/>
            <person name="Lauterbach L."/>
            <person name="Steele A.D."/>
            <person name="Gui C."/>
            <person name="Meng S."/>
            <person name="Li G."/>
            <person name="Viehrig K."/>
            <person name="Ye F."/>
            <person name="Su P."/>
            <person name="Kiefer A.F."/>
            <person name="Nichols A."/>
            <person name="Cepeda A.J."/>
            <person name="Yan W."/>
            <person name="Fan B."/>
            <person name="Jiang Y."/>
            <person name="Adhikari A."/>
            <person name="Zheng C.-J."/>
            <person name="Schuster L."/>
            <person name="Cowan T.M."/>
            <person name="Smanski M.J."/>
            <person name="Chevrette M.G."/>
            <person name="De Carvalho L.P.S."/>
            <person name="Shen B."/>
        </authorList>
    </citation>
    <scope>NUCLEOTIDE SEQUENCE [LARGE SCALE GENOMIC DNA]</scope>
    <source>
        <strain evidence="6 7">NPDC006488</strain>
    </source>
</reference>
<dbReference type="RefSeq" id="WP_388110377.1">
    <property type="nucleotide sequence ID" value="NZ_JBIAHM010000010.1"/>
</dbReference>
<feature type="domain" description="Aminotransferase class I/classII large" evidence="5">
    <location>
        <begin position="35"/>
        <end position="407"/>
    </location>
</feature>
<keyword evidence="4" id="KW-0663">Pyridoxal phosphate</keyword>
<evidence type="ECO:0000313" key="6">
    <source>
        <dbReference type="EMBL" id="MFE9602467.1"/>
    </source>
</evidence>
<accession>A0ABW6MAZ7</accession>
<evidence type="ECO:0000259" key="5">
    <source>
        <dbReference type="Pfam" id="PF00155"/>
    </source>
</evidence>
<evidence type="ECO:0000256" key="2">
    <source>
        <dbReference type="ARBA" id="ARBA00022576"/>
    </source>
</evidence>
<keyword evidence="3" id="KW-0808">Transferase</keyword>
<dbReference type="InterPro" id="IPR050859">
    <property type="entry name" value="Class-I_PLP-dep_aminotransf"/>
</dbReference>
<dbReference type="GO" id="GO:0008483">
    <property type="term" value="F:transaminase activity"/>
    <property type="evidence" value="ECO:0007669"/>
    <property type="project" value="UniProtKB-KW"/>
</dbReference>
<name>A0ABW6MAZ7_9ACTN</name>
<gene>
    <name evidence="6" type="ORF">ACFYNQ_28370</name>
</gene>
<dbReference type="PANTHER" id="PTHR42790:SF4">
    <property type="entry name" value="VALINE--PYRUVATE AMINOTRANSFERASE"/>
    <property type="match status" value="1"/>
</dbReference>
<organism evidence="6 7">
    <name type="scientific">Streptomyces hokutonensis</name>
    <dbReference type="NCBI Taxonomy" id="1306990"/>
    <lineage>
        <taxon>Bacteria</taxon>
        <taxon>Bacillati</taxon>
        <taxon>Actinomycetota</taxon>
        <taxon>Actinomycetes</taxon>
        <taxon>Kitasatosporales</taxon>
        <taxon>Streptomycetaceae</taxon>
        <taxon>Streptomyces</taxon>
    </lineage>
</organism>
<evidence type="ECO:0000313" key="7">
    <source>
        <dbReference type="Proteomes" id="UP001601303"/>
    </source>
</evidence>
<evidence type="ECO:0000256" key="1">
    <source>
        <dbReference type="ARBA" id="ARBA00001933"/>
    </source>
</evidence>
<dbReference type="CDD" id="cd00609">
    <property type="entry name" value="AAT_like"/>
    <property type="match status" value="1"/>
</dbReference>
<dbReference type="SUPFAM" id="SSF53383">
    <property type="entry name" value="PLP-dependent transferases"/>
    <property type="match status" value="1"/>
</dbReference>
<comment type="caution">
    <text evidence="6">The sequence shown here is derived from an EMBL/GenBank/DDBJ whole genome shotgun (WGS) entry which is preliminary data.</text>
</comment>
<keyword evidence="7" id="KW-1185">Reference proteome</keyword>
<evidence type="ECO:0000256" key="4">
    <source>
        <dbReference type="ARBA" id="ARBA00022898"/>
    </source>
</evidence>
<sequence>MGGLSKVGTQMSRMSGLRSLMEDVASAMASTSDTKWLNLSIGNPAAIPEVTAMWREAAGWAVAESFSDAVAYGPSRGSPALVKAIADHFRRHLGWTIGPENIVVGPGSQMLCFAAAALYAGEDGSGARRVGLPAIPDYTGYQGICMAPGGIAGVESGWRAGQDRSFHYELDLDATARRTDLGMLLLSSPCNPTGRSLRADEQDALIAIAERMDVPLFLDHAYGRPFPQIGPTFAPPALNPHVVNCFSLSKAGMPGERVGFAIGPERYITPLVSFLSNSVLHASGLAQAMAAWALSSGALDEVVASAIKPFYAERRTLTEQLLLDAMPADVNWRLHANEGGMFGWLWIDEDWFSDVDLYADLRKHNVFIAPGRSFFSGPPEAGRHSTQCFRITLTVDEKDLREGISRIGAALGEASPHRVVSRPPLSR</sequence>
<dbReference type="Gene3D" id="3.40.640.10">
    <property type="entry name" value="Type I PLP-dependent aspartate aminotransferase-like (Major domain)"/>
    <property type="match status" value="1"/>
</dbReference>
<dbReference type="InterPro" id="IPR004839">
    <property type="entry name" value="Aminotransferase_I/II_large"/>
</dbReference>
<evidence type="ECO:0000256" key="3">
    <source>
        <dbReference type="ARBA" id="ARBA00022679"/>
    </source>
</evidence>
<protein>
    <submittedName>
        <fullName evidence="6">Aminotransferase class I/II-fold pyridoxal phosphate-dependent enzyme</fullName>
    </submittedName>
</protein>
<dbReference type="PANTHER" id="PTHR42790">
    <property type="entry name" value="AMINOTRANSFERASE"/>
    <property type="match status" value="1"/>
</dbReference>